<name>A0ABS8CAC2_9BURK</name>
<evidence type="ECO:0000313" key="1">
    <source>
        <dbReference type="EMBL" id="MCB5362980.1"/>
    </source>
</evidence>
<evidence type="ECO:0000313" key="2">
    <source>
        <dbReference type="Proteomes" id="UP000776983"/>
    </source>
</evidence>
<gene>
    <name evidence="1" type="ORF">H0484_04330</name>
</gene>
<keyword evidence="2" id="KW-1185">Reference proteome</keyword>
<accession>A0ABS8CAC2</accession>
<dbReference type="EMBL" id="JACDXW010000002">
    <property type="protein sequence ID" value="MCB5362980.1"/>
    <property type="molecule type" value="Genomic_DNA"/>
</dbReference>
<proteinExistence type="predicted"/>
<evidence type="ECO:0008006" key="3">
    <source>
        <dbReference type="Google" id="ProtNLM"/>
    </source>
</evidence>
<comment type="caution">
    <text evidence="1">The sequence shown here is derived from an EMBL/GenBank/DDBJ whole genome shotgun (WGS) entry which is preliminary data.</text>
</comment>
<dbReference type="RefSeq" id="WP_226953224.1">
    <property type="nucleotide sequence ID" value="NZ_JACDXW010000002.1"/>
</dbReference>
<reference evidence="1 2" key="1">
    <citation type="submission" date="2020-07" db="EMBL/GenBank/DDBJ databases">
        <title>Pusillimonas sp. nov., isolated from poultry manure in Taiwan.</title>
        <authorList>
            <person name="Lin S.-Y."/>
            <person name="Tang Y.-S."/>
            <person name="Young C.-C."/>
        </authorList>
    </citation>
    <scope>NUCLEOTIDE SEQUENCE [LARGE SCALE GENOMIC DNA]</scope>
    <source>
        <strain evidence="1 2">CC-YST705</strain>
    </source>
</reference>
<sequence length="329" mass="35785">MHIVLPGALPDAGAARALLPHLAKTAPTLSRWLSLGQAHIHDTPGTQTGCTPEEYWQLQLRGFHPKAGQNQAAGLGPLLAEPNSAQNPQPVWLAELVHVSPTQHGASMLSADELAIDASQSAALLDSLSVLCAAGAAAPTPSQTPQTLDCGDFTLRQLRPGLLQVQAPADFALLTASPAQVARSAVNDWWPHQASAGPWRRLFNEIQMLWFDHPVNHQRQQLGLPPINGLWLFGGATPAQLDAGSPEQVHWHADLLPYALQQDWGGWLQALGDLDNKVLRAAEQQGLHPSLALTGRERVVEIKPTRQPAWLRKLSGRNNAWRNWWSPQN</sequence>
<protein>
    <recommendedName>
        <fullName evidence="3">Cofactor-independent phosphoglycerate mutase</fullName>
    </recommendedName>
</protein>
<organism evidence="1 2">
    <name type="scientific">Mesopusillimonas faecipullorum</name>
    <dbReference type="NCBI Taxonomy" id="2755040"/>
    <lineage>
        <taxon>Bacteria</taxon>
        <taxon>Pseudomonadati</taxon>
        <taxon>Pseudomonadota</taxon>
        <taxon>Betaproteobacteria</taxon>
        <taxon>Burkholderiales</taxon>
        <taxon>Alcaligenaceae</taxon>
        <taxon>Mesopusillimonas</taxon>
    </lineage>
</organism>
<dbReference type="Proteomes" id="UP000776983">
    <property type="component" value="Unassembled WGS sequence"/>
</dbReference>